<dbReference type="SUPFAM" id="SSF55326">
    <property type="entry name" value="PurM N-terminal domain-like"/>
    <property type="match status" value="1"/>
</dbReference>
<gene>
    <name evidence="4" type="ORF">EQM13_04185</name>
</gene>
<feature type="domain" description="PurM-like N-terminal" evidence="2">
    <location>
        <begin position="33"/>
        <end position="138"/>
    </location>
</feature>
<dbReference type="InterPro" id="IPR016188">
    <property type="entry name" value="PurM-like_N"/>
</dbReference>
<name>A0A410QA16_9FIRM</name>
<dbReference type="InterPro" id="IPR036676">
    <property type="entry name" value="PurM-like_C_sf"/>
</dbReference>
<dbReference type="KEGG" id="spoa:EQM13_04185"/>
<keyword evidence="5" id="KW-1185">Reference proteome</keyword>
<dbReference type="AlphaFoldDB" id="A0A410QA16"/>
<dbReference type="EMBL" id="CP035282">
    <property type="protein sequence ID" value="QAT60835.1"/>
    <property type="molecule type" value="Genomic_DNA"/>
</dbReference>
<dbReference type="GO" id="GO:0051604">
    <property type="term" value="P:protein maturation"/>
    <property type="evidence" value="ECO:0007669"/>
    <property type="project" value="TreeGrafter"/>
</dbReference>
<evidence type="ECO:0000313" key="4">
    <source>
        <dbReference type="EMBL" id="QAT60835.1"/>
    </source>
</evidence>
<proteinExistence type="inferred from homology"/>
<dbReference type="InterPro" id="IPR011854">
    <property type="entry name" value="HypE"/>
</dbReference>
<dbReference type="Pfam" id="PF00586">
    <property type="entry name" value="AIRS"/>
    <property type="match status" value="1"/>
</dbReference>
<sequence length="331" mass="36210">MEIGKLPNDVLEKIVFSNIKKKRDEVIVRAGVGRDNAIIDFNRDLCIISTDPITGTDKNIGKLAINISCNDIAVSGGEPLGVLLTIMAPPDTTVKDIENIMIEAGRAACELNVEIIGGHTEITAAVNRMVLSATVIGKQNRNKIIDPSKVKVGDKIIMTKWAGIEGTSIIVKEMGEKWKEKLSIDEYEDALNMDNLLSVLKEGVILGKLGANYMHDITEGGVYGAVWEASKVIEKGVKIWKENIPVKEVTKRICESFDINPYRLISSGSMLAVVPSGNIEEIKENFIKEGIKLSVIGEIIEEGIFVEEMGKKENISEPGSDELYKALSKLS</sequence>
<reference evidence="5" key="1">
    <citation type="submission" date="2019-01" db="EMBL/GenBank/DDBJ databases">
        <title>Draft genomes of a novel of Sporanaerobacter strains.</title>
        <authorList>
            <person name="Ma S."/>
        </authorList>
    </citation>
    <scope>NUCLEOTIDE SEQUENCE [LARGE SCALE GENOMIC DNA]</scope>
    <source>
        <strain evidence="5">NJN-17</strain>
    </source>
</reference>
<protein>
    <submittedName>
        <fullName evidence="4">AIR synthase</fullName>
    </submittedName>
</protein>
<organism evidence="4 5">
    <name type="scientific">Acidilutibacter cellobiosedens</name>
    <dbReference type="NCBI Taxonomy" id="2507161"/>
    <lineage>
        <taxon>Bacteria</taxon>
        <taxon>Bacillati</taxon>
        <taxon>Bacillota</taxon>
        <taxon>Tissierellia</taxon>
        <taxon>Tissierellales</taxon>
        <taxon>Acidilutibacteraceae</taxon>
        <taxon>Acidilutibacter</taxon>
    </lineage>
</organism>
<dbReference type="InterPro" id="IPR010918">
    <property type="entry name" value="PurM-like_C_dom"/>
</dbReference>
<evidence type="ECO:0000313" key="5">
    <source>
        <dbReference type="Proteomes" id="UP000287969"/>
    </source>
</evidence>
<dbReference type="SUPFAM" id="SSF56042">
    <property type="entry name" value="PurM C-terminal domain-like"/>
    <property type="match status" value="1"/>
</dbReference>
<dbReference type="Gene3D" id="3.30.1330.10">
    <property type="entry name" value="PurM-like, N-terminal domain"/>
    <property type="match status" value="1"/>
</dbReference>
<accession>A0A410QA16</accession>
<dbReference type="PANTHER" id="PTHR30303:SF4">
    <property type="entry name" value="HYDROGENASE EXPRESSION_FORMATION PROTEIN HYPE"/>
    <property type="match status" value="1"/>
</dbReference>
<dbReference type="PANTHER" id="PTHR30303">
    <property type="entry name" value="HYDROGENASE ISOENZYMES FORMATION PROTEIN HYPE"/>
    <property type="match status" value="1"/>
</dbReference>
<dbReference type="RefSeq" id="WP_128752037.1">
    <property type="nucleotide sequence ID" value="NZ_CP035282.1"/>
</dbReference>
<dbReference type="Pfam" id="PF02769">
    <property type="entry name" value="AIRS_C"/>
    <property type="match status" value="1"/>
</dbReference>
<comment type="similarity">
    <text evidence="1">Belongs to the HypE family.</text>
</comment>
<dbReference type="OrthoDB" id="153904at2"/>
<evidence type="ECO:0000259" key="2">
    <source>
        <dbReference type="Pfam" id="PF00586"/>
    </source>
</evidence>
<feature type="domain" description="PurM-like C-terminal" evidence="3">
    <location>
        <begin position="151"/>
        <end position="303"/>
    </location>
</feature>
<dbReference type="InterPro" id="IPR036921">
    <property type="entry name" value="PurM-like_N_sf"/>
</dbReference>
<dbReference type="CDD" id="cd06061">
    <property type="entry name" value="PurM-like1"/>
    <property type="match status" value="1"/>
</dbReference>
<dbReference type="Gene3D" id="3.90.650.10">
    <property type="entry name" value="PurM-like C-terminal domain"/>
    <property type="match status" value="1"/>
</dbReference>
<evidence type="ECO:0000256" key="1">
    <source>
        <dbReference type="ARBA" id="ARBA00006243"/>
    </source>
</evidence>
<dbReference type="Proteomes" id="UP000287969">
    <property type="component" value="Chromosome"/>
</dbReference>
<evidence type="ECO:0000259" key="3">
    <source>
        <dbReference type="Pfam" id="PF02769"/>
    </source>
</evidence>
<dbReference type="PIRSF" id="PIRSF005644">
    <property type="entry name" value="Hdrgns_mtr_HypE"/>
    <property type="match status" value="1"/>
</dbReference>